<gene>
    <name evidence="1" type="ORF">G9H71_21145</name>
</gene>
<protein>
    <submittedName>
        <fullName evidence="1">DUF4917 domain-containing protein</fullName>
    </submittedName>
</protein>
<comment type="caution">
    <text evidence="1">The sequence shown here is derived from an EMBL/GenBank/DDBJ whole genome shotgun (WGS) entry which is preliminary data.</text>
</comment>
<evidence type="ECO:0000313" key="2">
    <source>
        <dbReference type="Proteomes" id="UP000800981"/>
    </source>
</evidence>
<dbReference type="EMBL" id="JAANNP010000126">
    <property type="protein sequence ID" value="NHC16295.1"/>
    <property type="molecule type" value="Genomic_DNA"/>
</dbReference>
<name>A0ABX0H3D4_9ACTN</name>
<dbReference type="Proteomes" id="UP000800981">
    <property type="component" value="Unassembled WGS sequence"/>
</dbReference>
<reference evidence="1 2" key="1">
    <citation type="submission" date="2020-03" db="EMBL/GenBank/DDBJ databases">
        <title>Two novel Motilibacter sp.</title>
        <authorList>
            <person name="Liu S."/>
        </authorList>
    </citation>
    <scope>NUCLEOTIDE SEQUENCE [LARGE SCALE GENOMIC DNA]</scope>
    <source>
        <strain evidence="1 2">E257</strain>
    </source>
</reference>
<feature type="non-terminal residue" evidence="1">
    <location>
        <position position="1"/>
    </location>
</feature>
<keyword evidence="2" id="KW-1185">Reference proteome</keyword>
<proteinExistence type="predicted"/>
<organism evidence="1 2">
    <name type="scientific">Motilibacter deserti</name>
    <dbReference type="NCBI Taxonomy" id="2714956"/>
    <lineage>
        <taxon>Bacteria</taxon>
        <taxon>Bacillati</taxon>
        <taxon>Actinomycetota</taxon>
        <taxon>Actinomycetes</taxon>
        <taxon>Motilibacterales</taxon>
        <taxon>Motilibacteraceae</taxon>
        <taxon>Motilibacter</taxon>
    </lineage>
</organism>
<evidence type="ECO:0000313" key="1">
    <source>
        <dbReference type="EMBL" id="NHC16295.1"/>
    </source>
</evidence>
<sequence length="66" mass="7264">PDEHIVETLRRRRRIAIGVRSLMPQQVVAAKAALIARLGGRDDLVFFDVATHPLADPAWHVDPSAA</sequence>
<accession>A0ABX0H3D4</accession>